<dbReference type="Proteomes" id="UP000247346">
    <property type="component" value="Unassembled WGS sequence"/>
</dbReference>
<evidence type="ECO:0000313" key="3">
    <source>
        <dbReference type="EMBL" id="PPU82591.1"/>
    </source>
</evidence>
<dbReference type="SMART" id="SM00710">
    <property type="entry name" value="PbH1"/>
    <property type="match status" value="6"/>
</dbReference>
<dbReference type="OrthoDB" id="7178900at2"/>
<feature type="signal peptide" evidence="1">
    <location>
        <begin position="1"/>
        <end position="23"/>
    </location>
</feature>
<evidence type="ECO:0000259" key="2">
    <source>
        <dbReference type="Pfam" id="PF13229"/>
    </source>
</evidence>
<dbReference type="Pfam" id="PF13229">
    <property type="entry name" value="Beta_helix"/>
    <property type="match status" value="1"/>
</dbReference>
<feature type="domain" description="Right handed beta helix" evidence="2">
    <location>
        <begin position="131"/>
        <end position="264"/>
    </location>
</feature>
<dbReference type="InterPro" id="IPR012334">
    <property type="entry name" value="Pectin_lyas_fold"/>
</dbReference>
<dbReference type="GeneID" id="93880880"/>
<dbReference type="InterPro" id="IPR039448">
    <property type="entry name" value="Beta_helix"/>
</dbReference>
<dbReference type="Gene3D" id="2.160.20.10">
    <property type="entry name" value="Single-stranded right-handed beta-helix, Pectin lyase-like"/>
    <property type="match status" value="1"/>
</dbReference>
<accession>A0A2P5Z476</accession>
<proteinExistence type="predicted"/>
<gene>
    <name evidence="3" type="ORF">XsacCFBP4641_10535</name>
</gene>
<comment type="caution">
    <text evidence="3">The sequence shown here is derived from an EMBL/GenBank/DDBJ whole genome shotgun (WGS) entry which is preliminary data.</text>
</comment>
<sequence>MSCAFSRGLALLAAALLPGAVRAYQAEPAPPERSVLTVDRYADDDAPGSLRWAITTANQAPGRYRIEIAAVGAPPYVIRPRAPLPALQGPLQVVGLARAHDGQYIAIDGAGYIRGKGTAACPGAEKGQFGTNVRSTTLPGLLLRDTRGVELSGLEIRNFCIGVLLNRASDNVLRDNRIVANHGGAGVMLTGDDGNGQSTATTTVRNRIERNTFLDNGDGLELTRGAAWNLVADNVFRSTDANPEPSQGIEILWGNDNTVLRNRFERYSDGLQINWGNRNTIADNDFAGNSIGVSVTGRDNLIEGNRLTGNGIGIAVRPQPRSEANRFSANLLSGNGLKIERCFAGGACVPGQPRGAIVFGVPGLEHAPFVGSRGIGVDPDPRKRATICGATAADGCQPAPNFGQAAPQLRTIERGAGVPQVQGSFVGRPGHLYTVELFGNRHRGDDEAERYLGRVEAAVDAQGQGRFALPLDGDSAGLATLTATVTSDDGATSPLSAPLAVTP</sequence>
<keyword evidence="1" id="KW-0732">Signal</keyword>
<dbReference type="STRING" id="56458.SB85_14665"/>
<dbReference type="AlphaFoldDB" id="A0A2P5Z476"/>
<reference evidence="3 4" key="1">
    <citation type="submission" date="2016-08" db="EMBL/GenBank/DDBJ databases">
        <authorList>
            <person name="Seilhamer J.J."/>
        </authorList>
    </citation>
    <scope>NUCLEOTIDE SEQUENCE [LARGE SCALE GENOMIC DNA]</scope>
    <source>
        <strain evidence="3 4">CFBP4641</strain>
    </source>
</reference>
<dbReference type="InterPro" id="IPR006626">
    <property type="entry name" value="PbH1"/>
</dbReference>
<dbReference type="EMBL" id="MDEK01000008">
    <property type="protein sequence ID" value="PPU82591.1"/>
    <property type="molecule type" value="Genomic_DNA"/>
</dbReference>
<dbReference type="RefSeq" id="WP_010340358.1">
    <property type="nucleotide sequence ID" value="NZ_CP132343.1"/>
</dbReference>
<evidence type="ECO:0000313" key="4">
    <source>
        <dbReference type="Proteomes" id="UP000247346"/>
    </source>
</evidence>
<dbReference type="SUPFAM" id="SSF51126">
    <property type="entry name" value="Pectin lyase-like"/>
    <property type="match status" value="1"/>
</dbReference>
<name>A0A2P5Z476_9XANT</name>
<feature type="chain" id="PRO_5015187516" evidence="1">
    <location>
        <begin position="24"/>
        <end position="503"/>
    </location>
</feature>
<organism evidence="3 4">
    <name type="scientific">Xanthomonas sacchari</name>
    <dbReference type="NCBI Taxonomy" id="56458"/>
    <lineage>
        <taxon>Bacteria</taxon>
        <taxon>Pseudomonadati</taxon>
        <taxon>Pseudomonadota</taxon>
        <taxon>Gammaproteobacteria</taxon>
        <taxon>Lysobacterales</taxon>
        <taxon>Lysobacteraceae</taxon>
        <taxon>Xanthomonas</taxon>
    </lineage>
</organism>
<evidence type="ECO:0000256" key="1">
    <source>
        <dbReference type="SAM" id="SignalP"/>
    </source>
</evidence>
<protein>
    <submittedName>
        <fullName evidence="3">3-dehydroshikimate dehydratase</fullName>
    </submittedName>
</protein>
<dbReference type="InterPro" id="IPR011050">
    <property type="entry name" value="Pectin_lyase_fold/virulence"/>
</dbReference>